<comment type="caution">
    <text evidence="6">The sequence shown here is derived from an EMBL/GenBank/DDBJ whole genome shotgun (WGS) entry which is preliminary data.</text>
</comment>
<gene>
    <name evidence="6" type="primary">pehX_1</name>
    <name evidence="6" type="ORF">NCTC13063_00748</name>
</gene>
<feature type="signal peptide" evidence="5">
    <location>
        <begin position="1"/>
        <end position="20"/>
    </location>
</feature>
<dbReference type="GO" id="GO:0033917">
    <property type="term" value="F:exo-poly-alpha-galacturonosidase activity"/>
    <property type="evidence" value="ECO:0007669"/>
    <property type="project" value="UniProtKB-EC"/>
</dbReference>
<name>A0AAQ1ZIY4_9BACT</name>
<dbReference type="InterPro" id="IPR000743">
    <property type="entry name" value="Glyco_hydro_28"/>
</dbReference>
<evidence type="ECO:0000256" key="5">
    <source>
        <dbReference type="SAM" id="SignalP"/>
    </source>
</evidence>
<dbReference type="Proteomes" id="UP000255283">
    <property type="component" value="Unassembled WGS sequence"/>
</dbReference>
<dbReference type="Pfam" id="PF00295">
    <property type="entry name" value="Glyco_hydro_28"/>
    <property type="match status" value="1"/>
</dbReference>
<dbReference type="GO" id="GO:0004650">
    <property type="term" value="F:polygalacturonase activity"/>
    <property type="evidence" value="ECO:0007669"/>
    <property type="project" value="InterPro"/>
</dbReference>
<dbReference type="SMART" id="SM00710">
    <property type="entry name" value="PbH1"/>
    <property type="match status" value="6"/>
</dbReference>
<feature type="chain" id="PRO_5042988414" evidence="5">
    <location>
        <begin position="21"/>
        <end position="470"/>
    </location>
</feature>
<dbReference type="AlphaFoldDB" id="A0AAQ1ZIY4"/>
<dbReference type="GO" id="GO:0005975">
    <property type="term" value="P:carbohydrate metabolic process"/>
    <property type="evidence" value="ECO:0007669"/>
    <property type="project" value="InterPro"/>
</dbReference>
<dbReference type="SUPFAM" id="SSF51126">
    <property type="entry name" value="Pectin lyase-like"/>
    <property type="match status" value="1"/>
</dbReference>
<dbReference type="InterPro" id="IPR011050">
    <property type="entry name" value="Pectin_lyase_fold/virulence"/>
</dbReference>
<evidence type="ECO:0000256" key="2">
    <source>
        <dbReference type="ARBA" id="ARBA00022801"/>
    </source>
</evidence>
<dbReference type="Gene3D" id="2.160.20.10">
    <property type="entry name" value="Single-stranded right-handed beta-helix, Pectin lyase-like"/>
    <property type="match status" value="1"/>
</dbReference>
<keyword evidence="3 4" id="KW-0326">Glycosidase</keyword>
<organism evidence="6 7">
    <name type="scientific">Segatella buccae</name>
    <dbReference type="NCBI Taxonomy" id="28126"/>
    <lineage>
        <taxon>Bacteria</taxon>
        <taxon>Pseudomonadati</taxon>
        <taxon>Bacteroidota</taxon>
        <taxon>Bacteroidia</taxon>
        <taxon>Bacteroidales</taxon>
        <taxon>Prevotellaceae</taxon>
        <taxon>Segatella</taxon>
    </lineage>
</organism>
<evidence type="ECO:0000313" key="6">
    <source>
        <dbReference type="EMBL" id="SUB79482.1"/>
    </source>
</evidence>
<keyword evidence="5" id="KW-0732">Signal</keyword>
<reference evidence="6 7" key="1">
    <citation type="submission" date="2018-06" db="EMBL/GenBank/DDBJ databases">
        <authorList>
            <consortium name="Pathogen Informatics"/>
            <person name="Doyle S."/>
        </authorList>
    </citation>
    <scope>NUCLEOTIDE SEQUENCE [LARGE SCALE GENOMIC DNA]</scope>
    <source>
        <strain evidence="6 7">NCTC13063</strain>
    </source>
</reference>
<dbReference type="EC" id="3.2.1.82" evidence="6"/>
<dbReference type="PANTHER" id="PTHR31339">
    <property type="entry name" value="PECTIN LYASE-RELATED"/>
    <property type="match status" value="1"/>
</dbReference>
<evidence type="ECO:0000256" key="3">
    <source>
        <dbReference type="ARBA" id="ARBA00023295"/>
    </source>
</evidence>
<evidence type="ECO:0000313" key="7">
    <source>
        <dbReference type="Proteomes" id="UP000255283"/>
    </source>
</evidence>
<dbReference type="EMBL" id="UGTJ01000001">
    <property type="protein sequence ID" value="SUB79482.1"/>
    <property type="molecule type" value="Genomic_DNA"/>
</dbReference>
<dbReference type="PANTHER" id="PTHR31339:SF9">
    <property type="entry name" value="PLASMIN AND FIBRONECTIN-BINDING PROTEIN A"/>
    <property type="match status" value="1"/>
</dbReference>
<evidence type="ECO:0000256" key="1">
    <source>
        <dbReference type="ARBA" id="ARBA00008834"/>
    </source>
</evidence>
<dbReference type="InterPro" id="IPR012334">
    <property type="entry name" value="Pectin_lyas_fold"/>
</dbReference>
<protein>
    <submittedName>
        <fullName evidence="6">Exo-poly-alpha-D-galacturonosidase</fullName>
        <ecNumber evidence="6">3.2.1.82</ecNumber>
    </submittedName>
</protein>
<keyword evidence="2 4" id="KW-0378">Hydrolase</keyword>
<accession>A0AAQ1ZIY4</accession>
<dbReference type="RefSeq" id="WP_007412044.1">
    <property type="nucleotide sequence ID" value="NZ_CAURJP010000001.1"/>
</dbReference>
<sequence length="470" mass="51840">MNKKRIISITLFFMLSWAMAVSNEYDTYYQNLPIPMSAPTLPTIPDNRVSLPDFGGKGDGVTMNTEAFGKAMSELSKKGGGHLDVPAGVYLTGMISFKDNIDLHLDKNAIIVLSPDKNDFIKIENGMKDDKATPGINASKRKNISITGEGIIDGNGEWWRPVKRGKVSDTEWNRLKAMGGTVTPKGDLWYPFNLTHFSNVADTYETQERYRPHLVRFTDCENVLVKGVTLLNSPKFHIIPTRCTNVVIDGITVKCPWNAQNGDAIDISSCRQVLIVNNVIDAGDDGICMKAGAGAKGVEYGPVANVLIENNTVYNAHGGFVIGSEFSGGMKNIVVRRNKFCGTDTGLRFKSAVKRGGKTENIFISDIYMTDIKNEAIVFETTYWDNHVGAKKAAAPIKAEYVPEFQDIHISNIICRGAKTGIAAHGERGMIHHITIENSCIFYTDKSTDIDANSDIKLTNVRLLTFENRQ</sequence>
<comment type="similarity">
    <text evidence="1 4">Belongs to the glycosyl hydrolase 28 family.</text>
</comment>
<evidence type="ECO:0000256" key="4">
    <source>
        <dbReference type="RuleBase" id="RU361169"/>
    </source>
</evidence>
<dbReference type="InterPro" id="IPR006626">
    <property type="entry name" value="PbH1"/>
</dbReference>
<dbReference type="InterPro" id="IPR051801">
    <property type="entry name" value="GH28_Enzymes"/>
</dbReference>
<proteinExistence type="inferred from homology"/>